<organism evidence="2 3">
    <name type="scientific">Verruconis gallopava</name>
    <dbReference type="NCBI Taxonomy" id="253628"/>
    <lineage>
        <taxon>Eukaryota</taxon>
        <taxon>Fungi</taxon>
        <taxon>Dikarya</taxon>
        <taxon>Ascomycota</taxon>
        <taxon>Pezizomycotina</taxon>
        <taxon>Dothideomycetes</taxon>
        <taxon>Pleosporomycetidae</taxon>
        <taxon>Venturiales</taxon>
        <taxon>Sympoventuriaceae</taxon>
        <taxon>Verruconis</taxon>
    </lineage>
</organism>
<reference evidence="2 3" key="1">
    <citation type="submission" date="2015-01" db="EMBL/GenBank/DDBJ databases">
        <title>The Genome Sequence of Ochroconis gallopava CBS43764.</title>
        <authorList>
            <consortium name="The Broad Institute Genomics Platform"/>
            <person name="Cuomo C."/>
            <person name="de Hoog S."/>
            <person name="Gorbushina A."/>
            <person name="Stielow B."/>
            <person name="Teixiera M."/>
            <person name="Abouelleil A."/>
            <person name="Chapman S.B."/>
            <person name="Priest M."/>
            <person name="Young S.K."/>
            <person name="Wortman J."/>
            <person name="Nusbaum C."/>
            <person name="Birren B."/>
        </authorList>
    </citation>
    <scope>NUCLEOTIDE SEQUENCE [LARGE SCALE GENOMIC DNA]</scope>
    <source>
        <strain evidence="2 3">CBS 43764</strain>
    </source>
</reference>
<keyword evidence="3" id="KW-1185">Reference proteome</keyword>
<dbReference type="AlphaFoldDB" id="A0A0D2A592"/>
<feature type="compositionally biased region" description="Basic and acidic residues" evidence="1">
    <location>
        <begin position="476"/>
        <end position="487"/>
    </location>
</feature>
<proteinExistence type="predicted"/>
<dbReference type="VEuPathDB" id="FungiDB:PV09_06759"/>
<dbReference type="InParanoid" id="A0A0D2A592"/>
<dbReference type="RefSeq" id="XP_016211787.1">
    <property type="nucleotide sequence ID" value="XM_016360448.1"/>
</dbReference>
<feature type="region of interest" description="Disordered" evidence="1">
    <location>
        <begin position="473"/>
        <end position="495"/>
    </location>
</feature>
<protein>
    <submittedName>
        <fullName evidence="2">Uncharacterized protein</fullName>
    </submittedName>
</protein>
<gene>
    <name evidence="2" type="ORF">PV09_06759</name>
</gene>
<evidence type="ECO:0000313" key="3">
    <source>
        <dbReference type="Proteomes" id="UP000053259"/>
    </source>
</evidence>
<name>A0A0D2A592_9PEZI</name>
<feature type="region of interest" description="Disordered" evidence="1">
    <location>
        <begin position="312"/>
        <end position="350"/>
    </location>
</feature>
<dbReference type="GeneID" id="27314732"/>
<dbReference type="OrthoDB" id="3905219at2759"/>
<accession>A0A0D2A592</accession>
<evidence type="ECO:0000313" key="2">
    <source>
        <dbReference type="EMBL" id="KIW01918.1"/>
    </source>
</evidence>
<dbReference type="HOGENOM" id="CLU_528066_0_0_1"/>
<dbReference type="STRING" id="253628.A0A0D2A592"/>
<sequence length="516" mass="57722">MHLPKFEQISALKHHCGVCQTPFSNPSSLSTCIGKHEVICANYHFMFHFIGKAHTCRACVHAKEQQEKRHRTILLLMQIYQKENEEAESEIVTGSAAAASGHQYEGMKKKERKALKKAARTSVRLDIITQADISRLHAIIYPPDSNTEDANKALARALSVKSSTTILSEKSMLDALVAPPKKKPDLELEARRVIASYKMAEPRSKQAKLALEKIKCAIMDDVEIQWKTDLEMKKRRIIYAQWVTQGAVEKMALHHENWDINTRERLSRRDEGDRWDVDTLGEVIEVEGNTDGEDGLDNDALKDTDFTERCPFAAVDDANTSERRSSTAESGQESPRNDRRRGGHVLHAAPRLPSHLAERVRAEELEKNRVTAPASQTPLVLRIVDRAGCGTDSAWISDANNAHDVAVSTQRAISRIGRRASDQVTDLNSTRAGKSPSGMRINSLPFASISRSTAGDDALRDKAKDRSIPKMVPVHETLRRERLADSVDHDDDHDDSEWVPVVAKASARRTRAMKNM</sequence>
<dbReference type="Proteomes" id="UP000053259">
    <property type="component" value="Unassembled WGS sequence"/>
</dbReference>
<evidence type="ECO:0000256" key="1">
    <source>
        <dbReference type="SAM" id="MobiDB-lite"/>
    </source>
</evidence>
<dbReference type="EMBL" id="KN847552">
    <property type="protein sequence ID" value="KIW01918.1"/>
    <property type="molecule type" value="Genomic_DNA"/>
</dbReference>